<keyword evidence="1" id="KW-1133">Transmembrane helix</keyword>
<dbReference type="EMBL" id="JAKRVX010000001">
    <property type="protein sequence ID" value="MCL9815652.1"/>
    <property type="molecule type" value="Genomic_DNA"/>
</dbReference>
<dbReference type="AlphaFoldDB" id="A0AAE3K6W3"/>
<feature type="transmembrane region" description="Helical" evidence="1">
    <location>
        <begin position="43"/>
        <end position="67"/>
    </location>
</feature>
<protein>
    <submittedName>
        <fullName evidence="3">SHOCT domain-containing protein</fullName>
    </submittedName>
</protein>
<proteinExistence type="predicted"/>
<evidence type="ECO:0000256" key="1">
    <source>
        <dbReference type="SAM" id="Phobius"/>
    </source>
</evidence>
<keyword evidence="4" id="KW-1185">Reference proteome</keyword>
<comment type="caution">
    <text evidence="3">The sequence shown here is derived from an EMBL/GenBank/DDBJ whole genome shotgun (WGS) entry which is preliminary data.</text>
</comment>
<name>A0AAE3K6W3_9EURY</name>
<organism evidence="3 4">
    <name type="scientific">Natronocalculus amylovorans</name>
    <dbReference type="NCBI Taxonomy" id="2917812"/>
    <lineage>
        <taxon>Archaea</taxon>
        <taxon>Methanobacteriati</taxon>
        <taxon>Methanobacteriota</taxon>
        <taxon>Stenosarchaea group</taxon>
        <taxon>Halobacteria</taxon>
        <taxon>Halobacteriales</taxon>
        <taxon>Haloferacaceae</taxon>
        <taxon>Natronocalculus</taxon>
    </lineage>
</organism>
<reference evidence="3" key="1">
    <citation type="journal article" date="2022" name="Syst. Appl. Microbiol.">
        <title>Natronocalculus amylovorans gen. nov., sp. nov., and Natranaeroarchaeum aerophilus sp. nov., dominant culturable amylolytic natronoarchaea from hypersaline soda lakes in southwestern Siberia.</title>
        <authorList>
            <person name="Sorokin D.Y."/>
            <person name="Elcheninov A.G."/>
            <person name="Khizhniak T.V."/>
            <person name="Koenen M."/>
            <person name="Bale N.J."/>
            <person name="Damste J.S.S."/>
            <person name="Kublanov I.V."/>
        </authorList>
    </citation>
    <scope>NUCLEOTIDE SEQUENCE</scope>
    <source>
        <strain evidence="3">AArc-St2</strain>
    </source>
</reference>
<keyword evidence="1" id="KW-0472">Membrane</keyword>
<dbReference type="RefSeq" id="WP_250582514.1">
    <property type="nucleotide sequence ID" value="NZ_JAKRVX010000001.1"/>
</dbReference>
<accession>A0AAE3K6W3</accession>
<feature type="domain" description="SHOCT" evidence="2">
    <location>
        <begin position="92"/>
        <end position="119"/>
    </location>
</feature>
<sequence>MAWSLRRRLAVGGVILFTLFAFALGFAITSGMLLGIHGFLLGMVPFTFLAIVLLLAIPLVPIVLLWYTVSRLLGIPMNPFPDEDEQESEPETPLERLKNRYAAGEITESEFERQVDRLLDVEDRETDTRVEWYSAERRERERSY</sequence>
<dbReference type="Pfam" id="PF09851">
    <property type="entry name" value="SHOCT"/>
    <property type="match status" value="1"/>
</dbReference>
<keyword evidence="1" id="KW-0812">Transmembrane</keyword>
<evidence type="ECO:0000313" key="4">
    <source>
        <dbReference type="Proteomes" id="UP001203207"/>
    </source>
</evidence>
<evidence type="ECO:0000313" key="3">
    <source>
        <dbReference type="EMBL" id="MCL9815652.1"/>
    </source>
</evidence>
<dbReference type="InterPro" id="IPR018649">
    <property type="entry name" value="SHOCT"/>
</dbReference>
<reference evidence="3" key="2">
    <citation type="submission" date="2022-02" db="EMBL/GenBank/DDBJ databases">
        <authorList>
            <person name="Elcheninov A.G."/>
            <person name="Sorokin D.Y."/>
            <person name="Kublanov I.V."/>
        </authorList>
    </citation>
    <scope>NUCLEOTIDE SEQUENCE</scope>
    <source>
        <strain evidence="3">AArc-St2</strain>
    </source>
</reference>
<evidence type="ECO:0000259" key="2">
    <source>
        <dbReference type="Pfam" id="PF09851"/>
    </source>
</evidence>
<gene>
    <name evidence="3" type="ORF">AArcSt2_01720</name>
</gene>
<dbReference type="Proteomes" id="UP001203207">
    <property type="component" value="Unassembled WGS sequence"/>
</dbReference>